<protein>
    <submittedName>
        <fullName evidence="1">Uncharacterized protein</fullName>
    </submittedName>
</protein>
<accession>A0AA40APX4</accession>
<dbReference type="Proteomes" id="UP001172102">
    <property type="component" value="Unassembled WGS sequence"/>
</dbReference>
<sequence>MCWLATLHYSCKCSTLFQMHCQHDEAAQSQICEPPNRTVLASYYALARCEHHHAQHWDRADDVRLALIDDRLAELARRSAAGQLTRAQRVAFARHVSAIDLELECRARALRARDHAEVISARNWARRHAMALWRWTMHKSMSPGYERLRGVDKGNARGDADV</sequence>
<gene>
    <name evidence="1" type="ORF">B0H67DRAFT_552121</name>
</gene>
<keyword evidence="2" id="KW-1185">Reference proteome</keyword>
<dbReference type="EMBL" id="JAUKUA010000003">
    <property type="protein sequence ID" value="KAK0719834.1"/>
    <property type="molecule type" value="Genomic_DNA"/>
</dbReference>
<evidence type="ECO:0000313" key="1">
    <source>
        <dbReference type="EMBL" id="KAK0719834.1"/>
    </source>
</evidence>
<comment type="caution">
    <text evidence="1">The sequence shown here is derived from an EMBL/GenBank/DDBJ whole genome shotgun (WGS) entry which is preliminary data.</text>
</comment>
<evidence type="ECO:0000313" key="2">
    <source>
        <dbReference type="Proteomes" id="UP001172102"/>
    </source>
</evidence>
<organism evidence="1 2">
    <name type="scientific">Lasiosphaeris hirsuta</name>
    <dbReference type="NCBI Taxonomy" id="260670"/>
    <lineage>
        <taxon>Eukaryota</taxon>
        <taxon>Fungi</taxon>
        <taxon>Dikarya</taxon>
        <taxon>Ascomycota</taxon>
        <taxon>Pezizomycotina</taxon>
        <taxon>Sordariomycetes</taxon>
        <taxon>Sordariomycetidae</taxon>
        <taxon>Sordariales</taxon>
        <taxon>Lasiosphaeriaceae</taxon>
        <taxon>Lasiosphaeris</taxon>
    </lineage>
</organism>
<reference evidence="1" key="1">
    <citation type="submission" date="2023-06" db="EMBL/GenBank/DDBJ databases">
        <title>Genome-scale phylogeny and comparative genomics of the fungal order Sordariales.</title>
        <authorList>
            <consortium name="Lawrence Berkeley National Laboratory"/>
            <person name="Hensen N."/>
            <person name="Bonometti L."/>
            <person name="Westerberg I."/>
            <person name="Brannstrom I.O."/>
            <person name="Guillou S."/>
            <person name="Cros-Aarteil S."/>
            <person name="Calhoun S."/>
            <person name="Haridas S."/>
            <person name="Kuo A."/>
            <person name="Mondo S."/>
            <person name="Pangilinan J."/>
            <person name="Riley R."/>
            <person name="Labutti K."/>
            <person name="Andreopoulos B."/>
            <person name="Lipzen A."/>
            <person name="Chen C."/>
            <person name="Yanf M."/>
            <person name="Daum C."/>
            <person name="Ng V."/>
            <person name="Clum A."/>
            <person name="Steindorff A."/>
            <person name="Ohm R."/>
            <person name="Martin F."/>
            <person name="Silar P."/>
            <person name="Natvig D."/>
            <person name="Lalanne C."/>
            <person name="Gautier V."/>
            <person name="Ament-Velasquez S.L."/>
            <person name="Kruys A."/>
            <person name="Hutchinson M.I."/>
            <person name="Powell A.J."/>
            <person name="Barry K."/>
            <person name="Miller A.N."/>
            <person name="Grigoriev I.V."/>
            <person name="Debuchy R."/>
            <person name="Gladieux P."/>
            <person name="Thoren M.H."/>
            <person name="Johannesson H."/>
        </authorList>
    </citation>
    <scope>NUCLEOTIDE SEQUENCE</scope>
    <source>
        <strain evidence="1">SMH4607-1</strain>
    </source>
</reference>
<proteinExistence type="predicted"/>
<dbReference type="AlphaFoldDB" id="A0AA40APX4"/>
<name>A0AA40APX4_9PEZI</name>